<reference evidence="2 3" key="1">
    <citation type="journal article" date="2016" name="Nat. Commun.">
        <title>Thousands of microbial genomes shed light on interconnected biogeochemical processes in an aquifer system.</title>
        <authorList>
            <person name="Anantharaman K."/>
            <person name="Brown C.T."/>
            <person name="Hug L.A."/>
            <person name="Sharon I."/>
            <person name="Castelle C.J."/>
            <person name="Probst A.J."/>
            <person name="Thomas B.C."/>
            <person name="Singh A."/>
            <person name="Wilkins M.J."/>
            <person name="Karaoz U."/>
            <person name="Brodie E.L."/>
            <person name="Williams K.H."/>
            <person name="Hubbard S.S."/>
            <person name="Banfield J.F."/>
        </authorList>
    </citation>
    <scope>NUCLEOTIDE SEQUENCE [LARGE SCALE GENOMIC DNA]</scope>
</reference>
<dbReference type="InterPro" id="IPR001173">
    <property type="entry name" value="Glyco_trans_2-like"/>
</dbReference>
<dbReference type="EMBL" id="MFZI01000084">
    <property type="protein sequence ID" value="OGK17559.1"/>
    <property type="molecule type" value="Genomic_DNA"/>
</dbReference>
<dbReference type="Proteomes" id="UP000177026">
    <property type="component" value="Unassembled WGS sequence"/>
</dbReference>
<evidence type="ECO:0000259" key="1">
    <source>
        <dbReference type="Pfam" id="PF00535"/>
    </source>
</evidence>
<protein>
    <recommendedName>
        <fullName evidence="1">Glycosyltransferase 2-like domain-containing protein</fullName>
    </recommendedName>
</protein>
<dbReference type="Gene3D" id="3.90.550.10">
    <property type="entry name" value="Spore Coat Polysaccharide Biosynthesis Protein SpsA, Chain A"/>
    <property type="match status" value="1"/>
</dbReference>
<dbReference type="Pfam" id="PF00535">
    <property type="entry name" value="Glycos_transf_2"/>
    <property type="match status" value="1"/>
</dbReference>
<gene>
    <name evidence="2" type="ORF">A2866_05210</name>
</gene>
<sequence>MSHHISLIILVKNEEKTIETVICGARPFVDEIVVVDGHSKDLSRKIALQAGARVIMDNGKGKGAGLRKGIGQSTGDVIVFMDADGSHDFLDIPRLIDPIIKNKADVVIASRALGGSDESYGSIEKAIRTIGSLIITSIINMRFHSHIKDSQNGFRAVKRSSLRSIRLTESIFTIEQEMVIKALKKGLRIVEVASHEYERKYGNSHINLFVVSWRYLWCLFRNII</sequence>
<proteinExistence type="predicted"/>
<feature type="domain" description="Glycosyltransferase 2-like" evidence="1">
    <location>
        <begin position="6"/>
        <end position="164"/>
    </location>
</feature>
<dbReference type="SUPFAM" id="SSF53448">
    <property type="entry name" value="Nucleotide-diphospho-sugar transferases"/>
    <property type="match status" value="1"/>
</dbReference>
<dbReference type="InterPro" id="IPR050256">
    <property type="entry name" value="Glycosyltransferase_2"/>
</dbReference>
<dbReference type="CDD" id="cd04179">
    <property type="entry name" value="DPM_DPG-synthase_like"/>
    <property type="match status" value="1"/>
</dbReference>
<comment type="caution">
    <text evidence="2">The sequence shown here is derived from an EMBL/GenBank/DDBJ whole genome shotgun (WGS) entry which is preliminary data.</text>
</comment>
<organism evidence="2 3">
    <name type="scientific">Candidatus Roizmanbacteria bacterium RIFCSPHIGHO2_01_FULL_39_8</name>
    <dbReference type="NCBI Taxonomy" id="1802033"/>
    <lineage>
        <taxon>Bacteria</taxon>
        <taxon>Candidatus Roizmaniibacteriota</taxon>
    </lineage>
</organism>
<dbReference type="PANTHER" id="PTHR48090">
    <property type="entry name" value="UNDECAPRENYL-PHOSPHATE 4-DEOXY-4-FORMAMIDO-L-ARABINOSE TRANSFERASE-RELATED"/>
    <property type="match status" value="1"/>
</dbReference>
<dbReference type="AlphaFoldDB" id="A0A1F7GF55"/>
<dbReference type="InterPro" id="IPR029044">
    <property type="entry name" value="Nucleotide-diphossugar_trans"/>
</dbReference>
<evidence type="ECO:0000313" key="2">
    <source>
        <dbReference type="EMBL" id="OGK17559.1"/>
    </source>
</evidence>
<accession>A0A1F7GF55</accession>
<evidence type="ECO:0000313" key="3">
    <source>
        <dbReference type="Proteomes" id="UP000177026"/>
    </source>
</evidence>
<dbReference type="PANTHER" id="PTHR48090:SF7">
    <property type="entry name" value="RFBJ PROTEIN"/>
    <property type="match status" value="1"/>
</dbReference>
<name>A0A1F7GF55_9BACT</name>